<feature type="transmembrane region" description="Helical" evidence="5">
    <location>
        <begin position="157"/>
        <end position="175"/>
    </location>
</feature>
<keyword evidence="3 5" id="KW-1133">Transmembrane helix</keyword>
<evidence type="ECO:0000313" key="7">
    <source>
        <dbReference type="Ensembl" id="ENSACLP00000020611.1"/>
    </source>
</evidence>
<evidence type="ECO:0000256" key="5">
    <source>
        <dbReference type="SAM" id="Phobius"/>
    </source>
</evidence>
<dbReference type="GO" id="GO:0005886">
    <property type="term" value="C:plasma membrane"/>
    <property type="evidence" value="ECO:0007669"/>
    <property type="project" value="TreeGrafter"/>
</dbReference>
<feature type="transmembrane region" description="Helical" evidence="5">
    <location>
        <begin position="71"/>
        <end position="92"/>
    </location>
</feature>
<feature type="transmembrane region" description="Helical" evidence="5">
    <location>
        <begin position="104"/>
        <end position="126"/>
    </location>
</feature>
<keyword evidence="2 5" id="KW-0812">Transmembrane</keyword>
<dbReference type="AlphaFoldDB" id="A0A3P8PU66"/>
<dbReference type="OrthoDB" id="10070607at2759"/>
<sequence length="367" mass="41579">MLREFLMSSDEMIMTNHTAANTTGAEDWTQVYVVVSWIQLVMAVLSILGSGSIICCLMLRGLSRKPELQPLMLLSVADLLLAVCWLIGSILFFKDCTSRSTHCYYLHIVEQVFYMASFFYTLYYIWNLYKGIKEKYCSCMDGYSVQVSNRVSTAGKIVALVSCLLPVLLMLPVIIEGNISHCQANLTEPYRCLMMHTGALFLMSDEQPMSRSCLYLHTYHITVFLITVLVTLLSITVLVVKARCIYRRIVTSNGYLGSEQRASFSVMDRRMVLYPLVFVFCWGPAVILAFLRVADPAACQGKAGVVLYILQALTSASQGFFNCLVYGWIRVYLRRARRTFSSRDADTQTPLLRAQKRRGYQTLQTLA</sequence>
<feature type="transmembrane region" description="Helical" evidence="5">
    <location>
        <begin position="271"/>
        <end position="293"/>
    </location>
</feature>
<reference evidence="7" key="1">
    <citation type="submission" date="2018-05" db="EMBL/GenBank/DDBJ databases">
        <authorList>
            <person name="Datahose"/>
        </authorList>
    </citation>
    <scope>NUCLEOTIDE SEQUENCE</scope>
</reference>
<dbReference type="SUPFAM" id="SSF81321">
    <property type="entry name" value="Family A G protein-coupled receptor-like"/>
    <property type="match status" value="1"/>
</dbReference>
<dbReference type="GO" id="GO:0007189">
    <property type="term" value="P:adenylate cyclase-activating G protein-coupled receptor signaling pathway"/>
    <property type="evidence" value="ECO:0007669"/>
    <property type="project" value="TreeGrafter"/>
</dbReference>
<protein>
    <recommendedName>
        <fullName evidence="6">G-protein coupled receptors family 1 profile domain-containing protein</fullName>
    </recommendedName>
</protein>
<dbReference type="GeneID" id="113032729"/>
<dbReference type="Ensembl" id="ENSACLT00000021087.2">
    <property type="protein sequence ID" value="ENSACLP00000020611.1"/>
    <property type="gene ID" value="ENSACLG00000014004.2"/>
</dbReference>
<dbReference type="GO" id="GO:0004930">
    <property type="term" value="F:G protein-coupled receptor activity"/>
    <property type="evidence" value="ECO:0007669"/>
    <property type="project" value="TreeGrafter"/>
</dbReference>
<feature type="transmembrane region" description="Helical" evidence="5">
    <location>
        <begin position="305"/>
        <end position="329"/>
    </location>
</feature>
<comment type="subcellular location">
    <subcellularLocation>
        <location evidence="1">Membrane</location>
        <topology evidence="1">Multi-pass membrane protein</topology>
    </subcellularLocation>
</comment>
<dbReference type="PROSITE" id="PS50262">
    <property type="entry name" value="G_PROTEIN_RECEP_F1_2"/>
    <property type="match status" value="1"/>
</dbReference>
<reference evidence="7" key="2">
    <citation type="submission" date="2025-08" db="UniProtKB">
        <authorList>
            <consortium name="Ensembl"/>
        </authorList>
    </citation>
    <scope>IDENTIFICATION</scope>
</reference>
<keyword evidence="8" id="KW-1185">Reference proteome</keyword>
<evidence type="ECO:0000256" key="3">
    <source>
        <dbReference type="ARBA" id="ARBA00022989"/>
    </source>
</evidence>
<accession>A0A3P8PU66</accession>
<dbReference type="InterPro" id="IPR017452">
    <property type="entry name" value="GPCR_Rhodpsn_7TM"/>
</dbReference>
<evidence type="ECO:0000259" key="6">
    <source>
        <dbReference type="PROSITE" id="PS50262"/>
    </source>
</evidence>
<dbReference type="CTD" id="89894"/>
<evidence type="ECO:0000313" key="8">
    <source>
        <dbReference type="Proteomes" id="UP000265100"/>
    </source>
</evidence>
<evidence type="ECO:0000256" key="2">
    <source>
        <dbReference type="ARBA" id="ARBA00022692"/>
    </source>
</evidence>
<feature type="domain" description="G-protein coupled receptors family 1 profile" evidence="6">
    <location>
        <begin position="49"/>
        <end position="326"/>
    </location>
</feature>
<dbReference type="Gene3D" id="1.20.1070.10">
    <property type="entry name" value="Rhodopsin 7-helix transmembrane proteins"/>
    <property type="match status" value="1"/>
</dbReference>
<name>A0A3P8PU66_ASTCA</name>
<feature type="transmembrane region" description="Helical" evidence="5">
    <location>
        <begin position="37"/>
        <end position="59"/>
    </location>
</feature>
<dbReference type="Bgee" id="ENSACLG00000014004">
    <property type="expression patterns" value="Expressed in ovary and 4 other cell types or tissues"/>
</dbReference>
<evidence type="ECO:0000256" key="1">
    <source>
        <dbReference type="ARBA" id="ARBA00004141"/>
    </source>
</evidence>
<keyword evidence="4 5" id="KW-0472">Membrane</keyword>
<reference evidence="7" key="3">
    <citation type="submission" date="2025-09" db="UniProtKB">
        <authorList>
            <consortium name="Ensembl"/>
        </authorList>
    </citation>
    <scope>IDENTIFICATION</scope>
</reference>
<evidence type="ECO:0000256" key="4">
    <source>
        <dbReference type="ARBA" id="ARBA00023136"/>
    </source>
</evidence>
<dbReference type="Proteomes" id="UP000265100">
    <property type="component" value="Chromosome 11"/>
</dbReference>
<feature type="transmembrane region" description="Helical" evidence="5">
    <location>
        <begin position="219"/>
        <end position="240"/>
    </location>
</feature>
<dbReference type="PRINTS" id="PR02001">
    <property type="entry name" value="GCR1CAMPR"/>
</dbReference>
<dbReference type="PANTHER" id="PTHR23112">
    <property type="entry name" value="G PROTEIN-COUPLED RECEPTOR 157-RELATED"/>
    <property type="match status" value="1"/>
</dbReference>
<dbReference type="OMA" id="YTISYIW"/>
<dbReference type="PANTHER" id="PTHR23112:SF0">
    <property type="entry name" value="TRANSMEMBRANE PROTEIN 116"/>
    <property type="match status" value="1"/>
</dbReference>
<dbReference type="InterPro" id="IPR022343">
    <property type="entry name" value="GCR1-cAMP_receptor"/>
</dbReference>
<organism evidence="7 8">
    <name type="scientific">Astatotilapia calliptera</name>
    <name type="common">Eastern happy</name>
    <name type="synonym">Chromis callipterus</name>
    <dbReference type="NCBI Taxonomy" id="8154"/>
    <lineage>
        <taxon>Eukaryota</taxon>
        <taxon>Metazoa</taxon>
        <taxon>Chordata</taxon>
        <taxon>Craniata</taxon>
        <taxon>Vertebrata</taxon>
        <taxon>Euteleostomi</taxon>
        <taxon>Actinopterygii</taxon>
        <taxon>Neopterygii</taxon>
        <taxon>Teleostei</taxon>
        <taxon>Neoteleostei</taxon>
        <taxon>Acanthomorphata</taxon>
        <taxon>Ovalentaria</taxon>
        <taxon>Cichlomorphae</taxon>
        <taxon>Cichliformes</taxon>
        <taxon>Cichlidae</taxon>
        <taxon>African cichlids</taxon>
        <taxon>Pseudocrenilabrinae</taxon>
        <taxon>Haplochromini</taxon>
        <taxon>Astatotilapia</taxon>
    </lineage>
</organism>
<proteinExistence type="predicted"/>
<dbReference type="RefSeq" id="XP_026041579.1">
    <property type="nucleotide sequence ID" value="XM_026185794.1"/>
</dbReference>
<dbReference type="GeneTree" id="ENSGT00390000003209"/>